<feature type="compositionally biased region" description="Basic and acidic residues" evidence="4">
    <location>
        <begin position="368"/>
        <end position="385"/>
    </location>
</feature>
<evidence type="ECO:0000256" key="2">
    <source>
        <dbReference type="ARBA" id="ARBA00014912"/>
    </source>
</evidence>
<evidence type="ECO:0000256" key="4">
    <source>
        <dbReference type="SAM" id="MobiDB-lite"/>
    </source>
</evidence>
<protein>
    <recommendedName>
        <fullName evidence="2">RNA polymerase II holoenzyme cyclin-like subunit</fullName>
    </recommendedName>
</protein>
<dbReference type="EMBL" id="NAJN01000585">
    <property type="protein sequence ID" value="TKA71214.1"/>
    <property type="molecule type" value="Genomic_DNA"/>
</dbReference>
<dbReference type="FunFam" id="1.10.472.10:FF:000072">
    <property type="entry name" value="Cyclin Pch1"/>
    <property type="match status" value="1"/>
</dbReference>
<dbReference type="CDD" id="cd20545">
    <property type="entry name" value="CYCLIN_SpCG1C-like_rpt1"/>
    <property type="match status" value="1"/>
</dbReference>
<dbReference type="Pfam" id="PF00134">
    <property type="entry name" value="Cyclin_N"/>
    <property type="match status" value="1"/>
</dbReference>
<dbReference type="SUPFAM" id="SSF47954">
    <property type="entry name" value="Cyclin-like"/>
    <property type="match status" value="2"/>
</dbReference>
<keyword evidence="7" id="KW-1185">Reference proteome</keyword>
<comment type="similarity">
    <text evidence="1">Belongs to the cyclin family. Cyclin C subfamily.</text>
</comment>
<proteinExistence type="inferred from homology"/>
<organism evidence="6 7">
    <name type="scientific">Cryomyces minteri</name>
    <dbReference type="NCBI Taxonomy" id="331657"/>
    <lineage>
        <taxon>Eukaryota</taxon>
        <taxon>Fungi</taxon>
        <taxon>Dikarya</taxon>
        <taxon>Ascomycota</taxon>
        <taxon>Pezizomycotina</taxon>
        <taxon>Dothideomycetes</taxon>
        <taxon>Dothideomycetes incertae sedis</taxon>
        <taxon>Cryomyces</taxon>
    </lineage>
</organism>
<feature type="region of interest" description="Disordered" evidence="4">
    <location>
        <begin position="294"/>
        <end position="432"/>
    </location>
</feature>
<dbReference type="OrthoDB" id="25002at2759"/>
<dbReference type="AlphaFoldDB" id="A0A4U0X4A3"/>
<accession>A0A4U0X4A3</accession>
<evidence type="ECO:0000259" key="5">
    <source>
        <dbReference type="SMART" id="SM00385"/>
    </source>
</evidence>
<dbReference type="Gene3D" id="1.10.472.10">
    <property type="entry name" value="Cyclin-like"/>
    <property type="match status" value="2"/>
</dbReference>
<keyword evidence="3" id="KW-0195">Cyclin</keyword>
<feature type="domain" description="Cyclin-like" evidence="5">
    <location>
        <begin position="189"/>
        <end position="272"/>
    </location>
</feature>
<sequence length="432" mass="48498">MPSSSVNSSLPSSHPAARQKPKPPDRVLAEAEAQWLFSESELARTPSIVDGMTPEKEKEMRSKGVNFIMQVGIMLKLPQLTLSTASVFFNRFLMRTSVIDKPGMKALHHYQIGATSLFLATKVEENCRKMKEIIIACCRVAQKNPNIVIDEQSKDYWRWRDTILYNEDILLEMLCFDLTIEAPHKILFDFLKYYSVEHNKKLRNAAWAFVNDSNLTQLCLLFNSRTIAAAALYCAAKHCGVAFADDHAHRPWWTAQHVALPDMRRACNYMARCYEHTPIRAGGDSIYVGLHTPEDGDPALAKTRLRRSRTPPSPTPADVKAERAGSATGSERGGVKRQREDGRNGDDNGPERRRENGDNRGHAAPARFDGEDQRRDHPETEERQAKRAKLGAGAEPNGQDVKAEETAPPQPPEESALPKRDDDLSEEGELEE</sequence>
<feature type="compositionally biased region" description="Basic and acidic residues" evidence="4">
    <location>
        <begin position="333"/>
        <end position="361"/>
    </location>
</feature>
<evidence type="ECO:0000256" key="1">
    <source>
        <dbReference type="ARBA" id="ARBA00008638"/>
    </source>
</evidence>
<dbReference type="GO" id="GO:0006357">
    <property type="term" value="P:regulation of transcription by RNA polymerase II"/>
    <property type="evidence" value="ECO:0007669"/>
    <property type="project" value="InterPro"/>
</dbReference>
<gene>
    <name evidence="6" type="ORF">B0A49_03987</name>
</gene>
<name>A0A4U0X4A3_9PEZI</name>
<dbReference type="Proteomes" id="UP000308768">
    <property type="component" value="Unassembled WGS sequence"/>
</dbReference>
<dbReference type="InterPro" id="IPR043198">
    <property type="entry name" value="Cyclin/Ssn8"/>
</dbReference>
<dbReference type="STRING" id="331657.A0A4U0X4A3"/>
<dbReference type="InterPro" id="IPR013763">
    <property type="entry name" value="Cyclin-like_dom"/>
</dbReference>
<evidence type="ECO:0000313" key="6">
    <source>
        <dbReference type="EMBL" id="TKA71214.1"/>
    </source>
</evidence>
<dbReference type="CDD" id="cd20546">
    <property type="entry name" value="CYCLIN_SpCG1C_ScCTK2-like_rpt2"/>
    <property type="match status" value="1"/>
</dbReference>
<evidence type="ECO:0000256" key="3">
    <source>
        <dbReference type="RuleBase" id="RU000383"/>
    </source>
</evidence>
<dbReference type="InterPro" id="IPR006671">
    <property type="entry name" value="Cyclin_N"/>
</dbReference>
<dbReference type="GO" id="GO:0016538">
    <property type="term" value="F:cyclin-dependent protein serine/threonine kinase regulator activity"/>
    <property type="evidence" value="ECO:0007669"/>
    <property type="project" value="InterPro"/>
</dbReference>
<feature type="compositionally biased region" description="Low complexity" evidence="4">
    <location>
        <begin position="1"/>
        <end position="15"/>
    </location>
</feature>
<feature type="compositionally biased region" description="Acidic residues" evidence="4">
    <location>
        <begin position="423"/>
        <end position="432"/>
    </location>
</feature>
<feature type="domain" description="Cyclin-like" evidence="5">
    <location>
        <begin position="66"/>
        <end position="172"/>
    </location>
</feature>
<dbReference type="PANTHER" id="PTHR10026">
    <property type="entry name" value="CYCLIN"/>
    <property type="match status" value="1"/>
</dbReference>
<reference evidence="6 7" key="1">
    <citation type="submission" date="2017-03" db="EMBL/GenBank/DDBJ databases">
        <title>Genomes of endolithic fungi from Antarctica.</title>
        <authorList>
            <person name="Coleine C."/>
            <person name="Masonjones S."/>
            <person name="Stajich J.E."/>
        </authorList>
    </citation>
    <scope>NUCLEOTIDE SEQUENCE [LARGE SCALE GENOMIC DNA]</scope>
    <source>
        <strain evidence="6 7">CCFEE 5187</strain>
    </source>
</reference>
<dbReference type="InterPro" id="IPR036915">
    <property type="entry name" value="Cyclin-like_sf"/>
</dbReference>
<evidence type="ECO:0000313" key="7">
    <source>
        <dbReference type="Proteomes" id="UP000308768"/>
    </source>
</evidence>
<feature type="region of interest" description="Disordered" evidence="4">
    <location>
        <begin position="1"/>
        <end position="25"/>
    </location>
</feature>
<comment type="caution">
    <text evidence="6">The sequence shown here is derived from an EMBL/GenBank/DDBJ whole genome shotgun (WGS) entry which is preliminary data.</text>
</comment>
<dbReference type="SMART" id="SM00385">
    <property type="entry name" value="CYCLIN"/>
    <property type="match status" value="2"/>
</dbReference>